<gene>
    <name evidence="6" type="ORF">ETD86_22750</name>
</gene>
<dbReference type="CDD" id="cd04202">
    <property type="entry name" value="CuRO_D2_2dMcoN_like"/>
    <property type="match status" value="1"/>
</dbReference>
<keyword evidence="3" id="KW-0186">Copper</keyword>
<dbReference type="PROSITE" id="PS00080">
    <property type="entry name" value="MULTICOPPER_OXIDASE2"/>
    <property type="match status" value="1"/>
</dbReference>
<dbReference type="InterPro" id="IPR002355">
    <property type="entry name" value="Cu_oxidase_Cu_BS"/>
</dbReference>
<comment type="caution">
    <text evidence="6">The sequence shown here is derived from an EMBL/GenBank/DDBJ whole genome shotgun (WGS) entry which is preliminary data.</text>
</comment>
<keyword evidence="2" id="KW-0560">Oxidoreductase</keyword>
<dbReference type="GO" id="GO:0005507">
    <property type="term" value="F:copper ion binding"/>
    <property type="evidence" value="ECO:0007669"/>
    <property type="project" value="InterPro"/>
</dbReference>
<accession>A0A5S4FF40</accession>
<sequence>TGGHAVAGRDVTRLIADPDRRADVAVTVVARKQRFRLASGRDFEGYTLNGQSPGPVITAAKGQLVQVRLVNESVPGGITLHWHGVDVPNAADGVAGVTQDAVGIGREFTYRFVADQAGTFWYHSHQMSHEQVRGGLLGALVVVPATQERATDVVALVHLYNGVRTVNGREGDVPVQAPPGTHVRVRVINTEYGLMPAWVSGAPYRLAAVDGTEINGAAPVRDKAVAVAAGGRADIEVTMPADGSPVRIHLGGPAGVVLGSASYDLAPVPRPVATLDLLTYGTPAPLAFDPGEPDRRFAYDMGRRPGFLDGVPGWWWTINGHLYPDVPMFHVAEGDVVRMRISNDSGEAHPMHLHGHHAVVLSRDGVPAAGSPWWVDSLEVGVGESYEIAFVADNPGVWMDHCHNLPHASEGLTAHLMYEGVTTRFTVGGHAENDPE</sequence>
<evidence type="ECO:0000259" key="5">
    <source>
        <dbReference type="Pfam" id="PF07732"/>
    </source>
</evidence>
<dbReference type="Pfam" id="PF07731">
    <property type="entry name" value="Cu-oxidase_2"/>
    <property type="match status" value="1"/>
</dbReference>
<dbReference type="InterPro" id="IPR008972">
    <property type="entry name" value="Cupredoxin"/>
</dbReference>
<feature type="domain" description="Plastocyanin-like" evidence="5">
    <location>
        <begin position="43"/>
        <end position="145"/>
    </location>
</feature>
<protein>
    <submittedName>
        <fullName evidence="6">Multicopper oxidase family protein</fullName>
    </submittedName>
</protein>
<dbReference type="OrthoDB" id="345021at2"/>
<dbReference type="Pfam" id="PF07732">
    <property type="entry name" value="Cu-oxidase_3"/>
    <property type="match status" value="1"/>
</dbReference>
<organism evidence="6 7">
    <name type="scientific">Nonomuraea turkmeniaca</name>
    <dbReference type="NCBI Taxonomy" id="103838"/>
    <lineage>
        <taxon>Bacteria</taxon>
        <taxon>Bacillati</taxon>
        <taxon>Actinomycetota</taxon>
        <taxon>Actinomycetes</taxon>
        <taxon>Streptosporangiales</taxon>
        <taxon>Streptosporangiaceae</taxon>
        <taxon>Nonomuraea</taxon>
    </lineage>
</organism>
<feature type="domain" description="Plastocyanin-like" evidence="4">
    <location>
        <begin position="314"/>
        <end position="417"/>
    </location>
</feature>
<dbReference type="InterPro" id="IPR045087">
    <property type="entry name" value="Cu-oxidase_fam"/>
</dbReference>
<evidence type="ECO:0000256" key="1">
    <source>
        <dbReference type="ARBA" id="ARBA00022723"/>
    </source>
</evidence>
<keyword evidence="7" id="KW-1185">Reference proteome</keyword>
<dbReference type="PANTHER" id="PTHR11709:SF394">
    <property type="entry name" value="FI03373P-RELATED"/>
    <property type="match status" value="1"/>
</dbReference>
<dbReference type="EMBL" id="VCKY01000076">
    <property type="protein sequence ID" value="TMR17689.1"/>
    <property type="molecule type" value="Genomic_DNA"/>
</dbReference>
<dbReference type="SUPFAM" id="SSF49503">
    <property type="entry name" value="Cupredoxins"/>
    <property type="match status" value="3"/>
</dbReference>
<dbReference type="AlphaFoldDB" id="A0A5S4FF40"/>
<dbReference type="Gene3D" id="2.60.40.420">
    <property type="entry name" value="Cupredoxins - blue copper proteins"/>
    <property type="match status" value="3"/>
</dbReference>
<evidence type="ECO:0000256" key="3">
    <source>
        <dbReference type="ARBA" id="ARBA00023008"/>
    </source>
</evidence>
<evidence type="ECO:0000256" key="2">
    <source>
        <dbReference type="ARBA" id="ARBA00023002"/>
    </source>
</evidence>
<evidence type="ECO:0000313" key="7">
    <source>
        <dbReference type="Proteomes" id="UP000309128"/>
    </source>
</evidence>
<dbReference type="Proteomes" id="UP000309128">
    <property type="component" value="Unassembled WGS sequence"/>
</dbReference>
<reference evidence="6 7" key="1">
    <citation type="submission" date="2019-05" db="EMBL/GenBank/DDBJ databases">
        <title>Draft genome sequence of Nonomuraea turkmeniaca DSM 43926.</title>
        <authorList>
            <person name="Saricaoglu S."/>
            <person name="Isik K."/>
        </authorList>
    </citation>
    <scope>NUCLEOTIDE SEQUENCE [LARGE SCALE GENOMIC DNA]</scope>
    <source>
        <strain evidence="6 7">DSM 43926</strain>
    </source>
</reference>
<keyword evidence="1" id="KW-0479">Metal-binding</keyword>
<dbReference type="PANTHER" id="PTHR11709">
    <property type="entry name" value="MULTI-COPPER OXIDASE"/>
    <property type="match status" value="1"/>
</dbReference>
<name>A0A5S4FF40_9ACTN</name>
<evidence type="ECO:0000313" key="6">
    <source>
        <dbReference type="EMBL" id="TMR17689.1"/>
    </source>
</evidence>
<dbReference type="GO" id="GO:0016491">
    <property type="term" value="F:oxidoreductase activity"/>
    <property type="evidence" value="ECO:0007669"/>
    <property type="project" value="UniProtKB-KW"/>
</dbReference>
<dbReference type="InterPro" id="IPR011707">
    <property type="entry name" value="Cu-oxidase-like_N"/>
</dbReference>
<dbReference type="InterPro" id="IPR011706">
    <property type="entry name" value="Cu-oxidase_C"/>
</dbReference>
<evidence type="ECO:0000259" key="4">
    <source>
        <dbReference type="Pfam" id="PF07731"/>
    </source>
</evidence>
<dbReference type="RefSeq" id="WP_138668178.1">
    <property type="nucleotide sequence ID" value="NZ_VCKY01000076.1"/>
</dbReference>
<proteinExistence type="predicted"/>
<feature type="non-terminal residue" evidence="6">
    <location>
        <position position="1"/>
    </location>
</feature>